<dbReference type="Pfam" id="PF03478">
    <property type="entry name" value="Beta-prop_KIB1-4"/>
    <property type="match status" value="1"/>
</dbReference>
<dbReference type="EMBL" id="JAVXUO010000157">
    <property type="protein sequence ID" value="KAK2994921.1"/>
    <property type="molecule type" value="Genomic_DNA"/>
</dbReference>
<protein>
    <recommendedName>
        <fullName evidence="1">KIB1-4 beta-propeller domain-containing protein</fullName>
    </recommendedName>
</protein>
<evidence type="ECO:0000259" key="1">
    <source>
        <dbReference type="Pfam" id="PF03478"/>
    </source>
</evidence>
<dbReference type="SUPFAM" id="SSF117281">
    <property type="entry name" value="Kelch motif"/>
    <property type="match status" value="1"/>
</dbReference>
<dbReference type="PANTHER" id="PTHR33127">
    <property type="entry name" value="TRANSMEMBRANE PROTEIN"/>
    <property type="match status" value="1"/>
</dbReference>
<accession>A0AA88UU54</accession>
<feature type="domain" description="KIB1-4 beta-propeller" evidence="1">
    <location>
        <begin position="80"/>
        <end position="312"/>
    </location>
</feature>
<dbReference type="Proteomes" id="UP001187471">
    <property type="component" value="Unassembled WGS sequence"/>
</dbReference>
<organism evidence="2 3">
    <name type="scientific">Escallonia rubra</name>
    <dbReference type="NCBI Taxonomy" id="112253"/>
    <lineage>
        <taxon>Eukaryota</taxon>
        <taxon>Viridiplantae</taxon>
        <taxon>Streptophyta</taxon>
        <taxon>Embryophyta</taxon>
        <taxon>Tracheophyta</taxon>
        <taxon>Spermatophyta</taxon>
        <taxon>Magnoliopsida</taxon>
        <taxon>eudicotyledons</taxon>
        <taxon>Gunneridae</taxon>
        <taxon>Pentapetalae</taxon>
        <taxon>asterids</taxon>
        <taxon>campanulids</taxon>
        <taxon>Escalloniales</taxon>
        <taxon>Escalloniaceae</taxon>
        <taxon>Escallonia</taxon>
    </lineage>
</organism>
<name>A0AA88UU54_9ASTE</name>
<sequence length="374" mass="42774">MANYKAKGEELADEVRDWAVLPTDILNLIISRLYFPAEISRFHGVCTAWKSVPAPLVRSQWLMSKPPIGTRLNFFHPLYCKPYSMEIPELEFAKVRFSKDGWLLMSDGDINFFYNPFTRAKVELPNLPQGYNGLFKNNRFKMMTFTAPPTSSDCAVFGVNSLFDEVICISTIVRGEGSWKICRFQNNVPMFPSPCSPVICNGLLYCLGRDGKLGVFDREEGKWTVLDKPEKAPFNSVYENFLMECEGDIMSVFVGTEGFKRCAKVSVCRLDRLKMEWQEIKELGDKMLFLSDSTCLSATSHIPGMENKIYFPVLPRLHGRYGVFYTLATGMHQTFGIDFWSTDLGDTRELLNCSWIEPRDGTYSETQLDWLKNP</sequence>
<evidence type="ECO:0000313" key="3">
    <source>
        <dbReference type="Proteomes" id="UP001187471"/>
    </source>
</evidence>
<dbReference type="InterPro" id="IPR005174">
    <property type="entry name" value="KIB1-4_b-propeller"/>
</dbReference>
<proteinExistence type="predicted"/>
<dbReference type="InterPro" id="IPR015915">
    <property type="entry name" value="Kelch-typ_b-propeller"/>
</dbReference>
<keyword evidence="3" id="KW-1185">Reference proteome</keyword>
<gene>
    <name evidence="2" type="ORF">RJ640_004475</name>
</gene>
<dbReference type="PANTHER" id="PTHR33127:SF5">
    <property type="entry name" value="TRANSMEMBRANE PROTEIN"/>
    <property type="match status" value="1"/>
</dbReference>
<reference evidence="2" key="1">
    <citation type="submission" date="2022-12" db="EMBL/GenBank/DDBJ databases">
        <title>Draft genome assemblies for two species of Escallonia (Escalloniales).</title>
        <authorList>
            <person name="Chanderbali A."/>
            <person name="Dervinis C."/>
            <person name="Anghel I."/>
            <person name="Soltis D."/>
            <person name="Soltis P."/>
            <person name="Zapata F."/>
        </authorList>
    </citation>
    <scope>NUCLEOTIDE SEQUENCE</scope>
    <source>
        <strain evidence="2">UCBG92.1500</strain>
        <tissue evidence="2">Leaf</tissue>
    </source>
</reference>
<evidence type="ECO:0000313" key="2">
    <source>
        <dbReference type="EMBL" id="KAK2994921.1"/>
    </source>
</evidence>
<dbReference type="AlphaFoldDB" id="A0AA88UU54"/>
<comment type="caution">
    <text evidence="2">The sequence shown here is derived from an EMBL/GenBank/DDBJ whole genome shotgun (WGS) entry which is preliminary data.</text>
</comment>